<dbReference type="Pfam" id="PF12796">
    <property type="entry name" value="Ank_2"/>
    <property type="match status" value="1"/>
</dbReference>
<dbReference type="Gene3D" id="1.25.40.20">
    <property type="entry name" value="Ankyrin repeat-containing domain"/>
    <property type="match status" value="2"/>
</dbReference>
<organism evidence="4 5">
    <name type="scientific">Solirubrobacter phytolaccae</name>
    <dbReference type="NCBI Taxonomy" id="1404360"/>
    <lineage>
        <taxon>Bacteria</taxon>
        <taxon>Bacillati</taxon>
        <taxon>Actinomycetota</taxon>
        <taxon>Thermoleophilia</taxon>
        <taxon>Solirubrobacterales</taxon>
        <taxon>Solirubrobacteraceae</taxon>
        <taxon>Solirubrobacter</taxon>
    </lineage>
</organism>
<protein>
    <submittedName>
        <fullName evidence="4">Ankyrin repeat domain-containing protein</fullName>
    </submittedName>
</protein>
<keyword evidence="5" id="KW-1185">Reference proteome</keyword>
<dbReference type="PROSITE" id="PS50088">
    <property type="entry name" value="ANK_REPEAT"/>
    <property type="match status" value="2"/>
</dbReference>
<keyword evidence="2 3" id="KW-0040">ANK repeat</keyword>
<dbReference type="InterPro" id="IPR036770">
    <property type="entry name" value="Ankyrin_rpt-contain_sf"/>
</dbReference>
<dbReference type="RefSeq" id="WP_270022986.1">
    <property type="nucleotide sequence ID" value="NZ_JAPDDP010000001.1"/>
</dbReference>
<accession>A0A9X3S736</accession>
<evidence type="ECO:0000313" key="5">
    <source>
        <dbReference type="Proteomes" id="UP001147653"/>
    </source>
</evidence>
<proteinExistence type="predicted"/>
<dbReference type="PANTHER" id="PTHR24171:SF10">
    <property type="entry name" value="ANKYRIN REPEAT DOMAIN-CONTAINING PROTEIN 29-LIKE"/>
    <property type="match status" value="1"/>
</dbReference>
<comment type="caution">
    <text evidence="4">The sequence shown here is derived from an EMBL/GenBank/DDBJ whole genome shotgun (WGS) entry which is preliminary data.</text>
</comment>
<dbReference type="Proteomes" id="UP001147653">
    <property type="component" value="Unassembled WGS sequence"/>
</dbReference>
<evidence type="ECO:0000256" key="2">
    <source>
        <dbReference type="ARBA" id="ARBA00023043"/>
    </source>
</evidence>
<dbReference type="Pfam" id="PF00023">
    <property type="entry name" value="Ank"/>
    <property type="match status" value="1"/>
</dbReference>
<name>A0A9X3S736_9ACTN</name>
<evidence type="ECO:0000313" key="4">
    <source>
        <dbReference type="EMBL" id="MDA0178731.1"/>
    </source>
</evidence>
<reference evidence="4" key="1">
    <citation type="submission" date="2022-10" db="EMBL/GenBank/DDBJ databases">
        <title>The WGS of Solirubrobacter phytolaccae KCTC 29190.</title>
        <authorList>
            <person name="Jiang Z."/>
        </authorList>
    </citation>
    <scope>NUCLEOTIDE SEQUENCE</scope>
    <source>
        <strain evidence="4">KCTC 29190</strain>
    </source>
</reference>
<dbReference type="PANTHER" id="PTHR24171">
    <property type="entry name" value="ANKYRIN REPEAT DOMAIN-CONTAINING PROTEIN 39-RELATED"/>
    <property type="match status" value="1"/>
</dbReference>
<sequence>MTTPLYDAALDGDAAEVQALLAAGAAPDEGDEDGTPLCAAACWSHTDAVRALLAGGAAPDYAENDLTPLVYAALRLDAATAVALLEAGANPNGEGAPLVRAAGRGALGVVRALLAHGADPALRDADGQTALEAAEAWVGEDVEQALVASLPGDGPVEVTREPLEDGTERIEVVRVEEGAVGELGTGHAQIVALLGNG</sequence>
<feature type="repeat" description="ANK" evidence="3">
    <location>
        <begin position="1"/>
        <end position="32"/>
    </location>
</feature>
<dbReference type="InterPro" id="IPR002110">
    <property type="entry name" value="Ankyrin_rpt"/>
</dbReference>
<dbReference type="SMART" id="SM00248">
    <property type="entry name" value="ANK"/>
    <property type="match status" value="4"/>
</dbReference>
<gene>
    <name evidence="4" type="ORF">OJ997_00365</name>
</gene>
<dbReference type="AlphaFoldDB" id="A0A9X3S736"/>
<dbReference type="EMBL" id="JAPDDP010000001">
    <property type="protein sequence ID" value="MDA0178731.1"/>
    <property type="molecule type" value="Genomic_DNA"/>
</dbReference>
<keyword evidence="1" id="KW-0677">Repeat</keyword>
<dbReference type="SUPFAM" id="SSF48403">
    <property type="entry name" value="Ankyrin repeat"/>
    <property type="match status" value="1"/>
</dbReference>
<feature type="repeat" description="ANK" evidence="3">
    <location>
        <begin position="93"/>
        <end position="125"/>
    </location>
</feature>
<evidence type="ECO:0000256" key="1">
    <source>
        <dbReference type="ARBA" id="ARBA00022737"/>
    </source>
</evidence>
<evidence type="ECO:0000256" key="3">
    <source>
        <dbReference type="PROSITE-ProRule" id="PRU00023"/>
    </source>
</evidence>